<evidence type="ECO:0000256" key="4">
    <source>
        <dbReference type="ARBA" id="ARBA00022989"/>
    </source>
</evidence>
<proteinExistence type="predicted"/>
<evidence type="ECO:0000256" key="5">
    <source>
        <dbReference type="ARBA" id="ARBA00023136"/>
    </source>
</evidence>
<feature type="transmembrane region" description="Helical" evidence="6">
    <location>
        <begin position="179"/>
        <end position="201"/>
    </location>
</feature>
<feature type="transmembrane region" description="Helical" evidence="6">
    <location>
        <begin position="12"/>
        <end position="37"/>
    </location>
</feature>
<evidence type="ECO:0000256" key="1">
    <source>
        <dbReference type="ARBA" id="ARBA00004651"/>
    </source>
</evidence>
<feature type="transmembrane region" description="Helical" evidence="6">
    <location>
        <begin position="90"/>
        <end position="109"/>
    </location>
</feature>
<dbReference type="Proteomes" id="UP000078534">
    <property type="component" value="Unassembled WGS sequence"/>
</dbReference>
<comment type="subcellular location">
    <subcellularLocation>
        <location evidence="1">Cell membrane</location>
        <topology evidence="1">Multi-pass membrane protein</topology>
    </subcellularLocation>
</comment>
<feature type="transmembrane region" description="Helical" evidence="6">
    <location>
        <begin position="398"/>
        <end position="420"/>
    </location>
</feature>
<feature type="transmembrane region" description="Helical" evidence="6">
    <location>
        <begin position="432"/>
        <end position="452"/>
    </location>
</feature>
<dbReference type="InterPro" id="IPR002797">
    <property type="entry name" value="Polysacc_synth"/>
</dbReference>
<comment type="caution">
    <text evidence="7">The sequence shown here is derived from an EMBL/GenBank/DDBJ whole genome shotgun (WGS) entry which is preliminary data.</text>
</comment>
<keyword evidence="5 6" id="KW-0472">Membrane</keyword>
<dbReference type="AlphaFoldDB" id="A0A179SXX7"/>
<feature type="transmembrane region" description="Helical" evidence="6">
    <location>
        <begin position="49"/>
        <end position="69"/>
    </location>
</feature>
<dbReference type="OrthoDB" id="8609648at2"/>
<evidence type="ECO:0000256" key="3">
    <source>
        <dbReference type="ARBA" id="ARBA00022692"/>
    </source>
</evidence>
<keyword evidence="4 6" id="KW-1133">Transmembrane helix</keyword>
<accession>A0A179SXX7</accession>
<dbReference type="Pfam" id="PF01943">
    <property type="entry name" value="Polysacc_synt"/>
    <property type="match status" value="1"/>
</dbReference>
<dbReference type="PANTHER" id="PTHR30250">
    <property type="entry name" value="PST FAMILY PREDICTED COLANIC ACID TRANSPORTER"/>
    <property type="match status" value="1"/>
</dbReference>
<feature type="transmembrane region" description="Helical" evidence="6">
    <location>
        <begin position="336"/>
        <end position="353"/>
    </location>
</feature>
<dbReference type="EMBL" id="LWSG01000023">
    <property type="protein sequence ID" value="OAS85143.1"/>
    <property type="molecule type" value="Genomic_DNA"/>
</dbReference>
<dbReference type="RefSeq" id="WP_066335126.1">
    <property type="nucleotide sequence ID" value="NZ_LWSG01000023.1"/>
</dbReference>
<keyword evidence="8" id="KW-1185">Reference proteome</keyword>
<gene>
    <name evidence="7" type="ORF">A6K24_06440</name>
</gene>
<dbReference type="STRING" id="152268.A6K24_06440"/>
<keyword evidence="3 6" id="KW-0812">Transmembrane</keyword>
<feature type="transmembrane region" description="Helical" evidence="6">
    <location>
        <begin position="121"/>
        <end position="139"/>
    </location>
</feature>
<feature type="transmembrane region" description="Helical" evidence="6">
    <location>
        <begin position="464"/>
        <end position="484"/>
    </location>
</feature>
<feature type="transmembrane region" description="Helical" evidence="6">
    <location>
        <begin position="307"/>
        <end position="324"/>
    </location>
</feature>
<name>A0A179SXX7_9BACI</name>
<evidence type="ECO:0000256" key="2">
    <source>
        <dbReference type="ARBA" id="ARBA00022475"/>
    </source>
</evidence>
<sequence>MRVKNSLMNIGAGLANQIIITLLSFVSRTVFISTLGIEYLGINGLFTNILSMLTIAEAGLGASIMYSLYKPVAENDYHKISVLMKFYRNTYLVIALIILVLGLSLMPFLDFFIKDSNVDNIHLIYFIFLLNTVAPYFYIHKNSFLGVCQKGYIVTGIYSVSSIISVLIKIAILHYTQNYILYLVIESVITILNSFVLAMIVNKMYPYLRNKVKEKLDKETRQDITKNVKAIVIQNIGNYLVFGTDNIIISSFVSVAAVGLYSNYNMLIEICRTFTYQVFNNIYHSVGNLVANESVEKVYSIYKTYRLVNFWLYSFFTILLMIMLEDFITLWLGSKFLMEDGVLLILMIIFYERGMRNSIASVKTTAGIFHEDRFAPLCQAAINLIVSILLVQQLGITGVFIGTLVSVLAVPFWITPYLVYKKVFYQPVSHYFLNYTFFSIIGIGTYFLTNFICNFIPAGNLMNLVISAMVCLIVPNFVYIFIFYKTEEFQYLFSIFKKIIEKLLGVVKLKRKIRNVS</sequence>
<evidence type="ECO:0000256" key="6">
    <source>
        <dbReference type="SAM" id="Phobius"/>
    </source>
</evidence>
<keyword evidence="2" id="KW-1003">Cell membrane</keyword>
<evidence type="ECO:0000313" key="7">
    <source>
        <dbReference type="EMBL" id="OAS85143.1"/>
    </source>
</evidence>
<dbReference type="GO" id="GO:0005886">
    <property type="term" value="C:plasma membrane"/>
    <property type="evidence" value="ECO:0007669"/>
    <property type="project" value="UniProtKB-SubCell"/>
</dbReference>
<dbReference type="PANTHER" id="PTHR30250:SF26">
    <property type="entry name" value="PSMA PROTEIN"/>
    <property type="match status" value="1"/>
</dbReference>
<protein>
    <submittedName>
        <fullName evidence="7">Flippase</fullName>
    </submittedName>
</protein>
<feature type="transmembrane region" description="Helical" evidence="6">
    <location>
        <begin position="151"/>
        <end position="173"/>
    </location>
</feature>
<organism evidence="7 8">
    <name type="scientific">Metabacillus litoralis</name>
    <dbReference type="NCBI Taxonomy" id="152268"/>
    <lineage>
        <taxon>Bacteria</taxon>
        <taxon>Bacillati</taxon>
        <taxon>Bacillota</taxon>
        <taxon>Bacilli</taxon>
        <taxon>Bacillales</taxon>
        <taxon>Bacillaceae</taxon>
        <taxon>Metabacillus</taxon>
    </lineage>
</organism>
<dbReference type="InterPro" id="IPR050833">
    <property type="entry name" value="Poly_Biosynth_Transport"/>
</dbReference>
<evidence type="ECO:0000313" key="8">
    <source>
        <dbReference type="Proteomes" id="UP000078534"/>
    </source>
</evidence>
<reference evidence="8" key="1">
    <citation type="submission" date="2016-04" db="EMBL/GenBank/DDBJ databases">
        <authorList>
            <person name="Lyu Z."/>
            <person name="Lyu W."/>
        </authorList>
    </citation>
    <scope>NUCLEOTIDE SEQUENCE [LARGE SCALE GENOMIC DNA]</scope>
    <source>
        <strain evidence="8">C44</strain>
    </source>
</reference>